<protein>
    <submittedName>
        <fullName evidence="1">Uncharacterized protein</fullName>
    </submittedName>
</protein>
<name>A0A8S0UN56_OLEEU</name>
<sequence length="161" mass="16495">MPKNEFSGDIQERDSRGKGSFVFTQCLVTSRVHLVGPRIVWWGDVVSDGCKVVSIVGISSLPLLMRENLVVMLVAATTDADSKSTTLCGVCGVVVSASGFLRLAVLCGSCTMILNGSSAVSRVGGDLICDQRGGDFGGDGGVGGSVEVVIGSVGGGHRLFG</sequence>
<evidence type="ECO:0000313" key="2">
    <source>
        <dbReference type="Proteomes" id="UP000594638"/>
    </source>
</evidence>
<reference evidence="1 2" key="1">
    <citation type="submission" date="2019-12" db="EMBL/GenBank/DDBJ databases">
        <authorList>
            <person name="Alioto T."/>
            <person name="Alioto T."/>
            <person name="Gomez Garrido J."/>
        </authorList>
    </citation>
    <scope>NUCLEOTIDE SEQUENCE [LARGE SCALE GENOMIC DNA]</scope>
</reference>
<comment type="caution">
    <text evidence="1">The sequence shown here is derived from an EMBL/GenBank/DDBJ whole genome shotgun (WGS) entry which is preliminary data.</text>
</comment>
<dbReference type="EMBL" id="CACTIH010009056">
    <property type="protein sequence ID" value="CAA3021533.1"/>
    <property type="molecule type" value="Genomic_DNA"/>
</dbReference>
<dbReference type="AlphaFoldDB" id="A0A8S0UN56"/>
<keyword evidence="2" id="KW-1185">Reference proteome</keyword>
<dbReference type="Proteomes" id="UP000594638">
    <property type="component" value="Unassembled WGS sequence"/>
</dbReference>
<accession>A0A8S0UN56</accession>
<proteinExistence type="predicted"/>
<gene>
    <name evidence="1" type="ORF">OLEA9_A088500</name>
</gene>
<organism evidence="1 2">
    <name type="scientific">Olea europaea subsp. europaea</name>
    <dbReference type="NCBI Taxonomy" id="158383"/>
    <lineage>
        <taxon>Eukaryota</taxon>
        <taxon>Viridiplantae</taxon>
        <taxon>Streptophyta</taxon>
        <taxon>Embryophyta</taxon>
        <taxon>Tracheophyta</taxon>
        <taxon>Spermatophyta</taxon>
        <taxon>Magnoliopsida</taxon>
        <taxon>eudicotyledons</taxon>
        <taxon>Gunneridae</taxon>
        <taxon>Pentapetalae</taxon>
        <taxon>asterids</taxon>
        <taxon>lamiids</taxon>
        <taxon>Lamiales</taxon>
        <taxon>Oleaceae</taxon>
        <taxon>Oleeae</taxon>
        <taxon>Olea</taxon>
    </lineage>
</organism>
<evidence type="ECO:0000313" key="1">
    <source>
        <dbReference type="EMBL" id="CAA3021533.1"/>
    </source>
</evidence>
<dbReference type="Gramene" id="OE9A088500T1">
    <property type="protein sequence ID" value="OE9A088500C1"/>
    <property type="gene ID" value="OE9A088500"/>
</dbReference>